<dbReference type="InParanoid" id="T1FIL2"/>
<dbReference type="EMBL" id="AMQM01008343">
    <property type="status" value="NOT_ANNOTATED_CDS"/>
    <property type="molecule type" value="Genomic_DNA"/>
</dbReference>
<keyword evidence="4" id="KW-1185">Reference proteome</keyword>
<dbReference type="CTD" id="20208661"/>
<keyword evidence="1" id="KW-0472">Membrane</keyword>
<dbReference type="PANTHER" id="PTHR47027:SF23">
    <property type="entry name" value="REVERSE TRANSCRIPTASE DOMAIN-CONTAINING PROTEIN"/>
    <property type="match status" value="1"/>
</dbReference>
<organism evidence="3 4">
    <name type="scientific">Helobdella robusta</name>
    <name type="common">Californian leech</name>
    <dbReference type="NCBI Taxonomy" id="6412"/>
    <lineage>
        <taxon>Eukaryota</taxon>
        <taxon>Metazoa</taxon>
        <taxon>Spiralia</taxon>
        <taxon>Lophotrochozoa</taxon>
        <taxon>Annelida</taxon>
        <taxon>Clitellata</taxon>
        <taxon>Hirudinea</taxon>
        <taxon>Rhynchobdellida</taxon>
        <taxon>Glossiphoniidae</taxon>
        <taxon>Helobdella</taxon>
    </lineage>
</organism>
<dbReference type="RefSeq" id="XP_009031671.1">
    <property type="nucleotide sequence ID" value="XM_009033423.1"/>
</dbReference>
<accession>T1FIL2</accession>
<dbReference type="GeneID" id="20208661"/>
<dbReference type="OMA" id="NDSQELM"/>
<protein>
    <recommendedName>
        <fullName evidence="5">Reverse transcriptase domain-containing protein</fullName>
    </recommendedName>
</protein>
<keyword evidence="1" id="KW-0812">Transmembrane</keyword>
<dbReference type="OrthoDB" id="6150535at2759"/>
<dbReference type="eggNOG" id="ENOG502S0E4">
    <property type="taxonomic scope" value="Eukaryota"/>
</dbReference>
<evidence type="ECO:0000256" key="1">
    <source>
        <dbReference type="SAM" id="Phobius"/>
    </source>
</evidence>
<reference evidence="4" key="1">
    <citation type="submission" date="2012-12" db="EMBL/GenBank/DDBJ databases">
        <authorList>
            <person name="Hellsten U."/>
            <person name="Grimwood J."/>
            <person name="Chapman J.A."/>
            <person name="Shapiro H."/>
            <person name="Aerts A."/>
            <person name="Otillar R.P."/>
            <person name="Terry A.Y."/>
            <person name="Boore J.L."/>
            <person name="Simakov O."/>
            <person name="Marletaz F."/>
            <person name="Cho S.-J."/>
            <person name="Edsinger-Gonzales E."/>
            <person name="Havlak P."/>
            <person name="Kuo D.-H."/>
            <person name="Larsson T."/>
            <person name="Lv J."/>
            <person name="Arendt D."/>
            <person name="Savage R."/>
            <person name="Osoegawa K."/>
            <person name="de Jong P."/>
            <person name="Lindberg D.R."/>
            <person name="Seaver E.C."/>
            <person name="Weisblat D.A."/>
            <person name="Putnam N.H."/>
            <person name="Grigoriev I.V."/>
            <person name="Rokhsar D.S."/>
        </authorList>
    </citation>
    <scope>NUCLEOTIDE SEQUENCE</scope>
</reference>
<evidence type="ECO:0000313" key="2">
    <source>
        <dbReference type="EMBL" id="ESN90197.1"/>
    </source>
</evidence>
<reference evidence="3" key="3">
    <citation type="submission" date="2015-06" db="UniProtKB">
        <authorList>
            <consortium name="EnsemblMetazoa"/>
        </authorList>
    </citation>
    <scope>IDENTIFICATION</scope>
</reference>
<dbReference type="HOGENOM" id="CLU_1062759_0_0_1"/>
<dbReference type="EnsemblMetazoa" id="HelroT182688">
    <property type="protein sequence ID" value="HelroP182688"/>
    <property type="gene ID" value="HelroG182688"/>
</dbReference>
<dbReference type="EMBL" id="KB097761">
    <property type="protein sequence ID" value="ESN90197.1"/>
    <property type="molecule type" value="Genomic_DNA"/>
</dbReference>
<dbReference type="AlphaFoldDB" id="T1FIL2"/>
<reference evidence="2 4" key="2">
    <citation type="journal article" date="2013" name="Nature">
        <title>Insights into bilaterian evolution from three spiralian genomes.</title>
        <authorList>
            <person name="Simakov O."/>
            <person name="Marletaz F."/>
            <person name="Cho S.J."/>
            <person name="Edsinger-Gonzales E."/>
            <person name="Havlak P."/>
            <person name="Hellsten U."/>
            <person name="Kuo D.H."/>
            <person name="Larsson T."/>
            <person name="Lv J."/>
            <person name="Arendt D."/>
            <person name="Savage R."/>
            <person name="Osoegawa K."/>
            <person name="de Jong P."/>
            <person name="Grimwood J."/>
            <person name="Chapman J.A."/>
            <person name="Shapiro H."/>
            <person name="Aerts A."/>
            <person name="Otillar R.P."/>
            <person name="Terry A.Y."/>
            <person name="Boore J.L."/>
            <person name="Grigoriev I.V."/>
            <person name="Lindberg D.R."/>
            <person name="Seaver E.C."/>
            <person name="Weisblat D.A."/>
            <person name="Putnam N.H."/>
            <person name="Rokhsar D.S."/>
        </authorList>
    </citation>
    <scope>NUCLEOTIDE SEQUENCE</scope>
</reference>
<keyword evidence="1" id="KW-1133">Transmembrane helix</keyword>
<dbReference type="STRING" id="6412.T1FIL2"/>
<evidence type="ECO:0000313" key="4">
    <source>
        <dbReference type="Proteomes" id="UP000015101"/>
    </source>
</evidence>
<dbReference type="PANTHER" id="PTHR47027">
    <property type="entry name" value="REVERSE TRANSCRIPTASE DOMAIN-CONTAINING PROTEIN"/>
    <property type="match status" value="1"/>
</dbReference>
<gene>
    <name evidence="3" type="primary">20208661</name>
    <name evidence="2" type="ORF">HELRODRAFT_182688</name>
</gene>
<dbReference type="Proteomes" id="UP000015101">
    <property type="component" value="Unassembled WGS sequence"/>
</dbReference>
<evidence type="ECO:0008006" key="5">
    <source>
        <dbReference type="Google" id="ProtNLM"/>
    </source>
</evidence>
<evidence type="ECO:0000313" key="3">
    <source>
        <dbReference type="EnsemblMetazoa" id="HelroP182688"/>
    </source>
</evidence>
<name>T1FIL2_HELRO</name>
<feature type="transmembrane region" description="Helical" evidence="1">
    <location>
        <begin position="221"/>
        <end position="240"/>
    </location>
</feature>
<dbReference type="KEGG" id="hro:HELRODRAFT_182688"/>
<proteinExistence type="predicted"/>
<sequence length="262" mass="29525">MKRITYKGSASAALHGKRLLNRGILGNFRDWRIQKTRKEGLAVIRDLEGTVSRWAEHFSDLLNCINQVDPTFIETLLELSVVAELHSPPPLDEAKSKVSHDKIFEFQYADGAAFPANTISALQNSLNVLSSACSRAGLVVNNAKTEILSITTNQNKPVTFIVVHGDALNDSQELMHLGSMLCTDCCLDREIVHRIRVASAAFGRLRSRVFLNYNLTVMTKIFVYKVVCIFALLYRFEFWAHCRRHIKALRPSMFAIIAAFLE</sequence>